<dbReference type="EMBL" id="BART01013813">
    <property type="protein sequence ID" value="GAG81451.1"/>
    <property type="molecule type" value="Genomic_DNA"/>
</dbReference>
<reference evidence="1" key="1">
    <citation type="journal article" date="2014" name="Front. Microbiol.">
        <title>High frequency of phylogenetically diverse reductive dehalogenase-homologous genes in deep subseafloor sedimentary metagenomes.</title>
        <authorList>
            <person name="Kawai M."/>
            <person name="Futagami T."/>
            <person name="Toyoda A."/>
            <person name="Takaki Y."/>
            <person name="Nishi S."/>
            <person name="Hori S."/>
            <person name="Arai W."/>
            <person name="Tsubouchi T."/>
            <person name="Morono Y."/>
            <person name="Uchiyama I."/>
            <person name="Ito T."/>
            <person name="Fujiyama A."/>
            <person name="Inagaki F."/>
            <person name="Takami H."/>
        </authorList>
    </citation>
    <scope>NUCLEOTIDE SEQUENCE</scope>
    <source>
        <strain evidence="1">Expedition CK06-06</strain>
    </source>
</reference>
<dbReference type="AlphaFoldDB" id="X1CAY1"/>
<comment type="caution">
    <text evidence="1">The sequence shown here is derived from an EMBL/GenBank/DDBJ whole genome shotgun (WGS) entry which is preliminary data.</text>
</comment>
<organism evidence="1">
    <name type="scientific">marine sediment metagenome</name>
    <dbReference type="NCBI Taxonomy" id="412755"/>
    <lineage>
        <taxon>unclassified sequences</taxon>
        <taxon>metagenomes</taxon>
        <taxon>ecological metagenomes</taxon>
    </lineage>
</organism>
<protein>
    <submittedName>
        <fullName evidence="1">Uncharacterized protein</fullName>
    </submittedName>
</protein>
<proteinExistence type="predicted"/>
<feature type="non-terminal residue" evidence="1">
    <location>
        <position position="1"/>
    </location>
</feature>
<gene>
    <name evidence="1" type="ORF">S01H4_28007</name>
</gene>
<name>X1CAY1_9ZZZZ</name>
<accession>X1CAY1</accession>
<sequence>YILVDEDTLLEMYWKSISKDDKRNIKVGDKLKPLSDTL</sequence>
<evidence type="ECO:0000313" key="1">
    <source>
        <dbReference type="EMBL" id="GAG81451.1"/>
    </source>
</evidence>